<reference evidence="1" key="1">
    <citation type="journal article" date="2021" name="Front. Microbiol.">
        <title>Comprehensive Comparative Genomics and Phenotyping of Methylobacterium Species.</title>
        <authorList>
            <person name="Alessa O."/>
            <person name="Ogura Y."/>
            <person name="Fujitani Y."/>
            <person name="Takami H."/>
            <person name="Hayashi T."/>
            <person name="Sahin N."/>
            <person name="Tani A."/>
        </authorList>
    </citation>
    <scope>NUCLEOTIDE SEQUENCE</scope>
    <source>
        <strain evidence="1">DSM 14458</strain>
    </source>
</reference>
<dbReference type="Proteomes" id="UP001055093">
    <property type="component" value="Unassembled WGS sequence"/>
</dbReference>
<evidence type="ECO:0000313" key="2">
    <source>
        <dbReference type="Proteomes" id="UP001055093"/>
    </source>
</evidence>
<dbReference type="RefSeq" id="WP_238308714.1">
    <property type="nucleotide sequence ID" value="NZ_BPRE01000020.1"/>
</dbReference>
<keyword evidence="2" id="KW-1185">Reference proteome</keyword>
<reference evidence="1" key="2">
    <citation type="submission" date="2021-08" db="EMBL/GenBank/DDBJ databases">
        <authorList>
            <person name="Tani A."/>
            <person name="Ola A."/>
            <person name="Ogura Y."/>
            <person name="Katsura K."/>
            <person name="Hayashi T."/>
        </authorList>
    </citation>
    <scope>NUCLEOTIDE SEQUENCE</scope>
    <source>
        <strain evidence="1">DSM 14458</strain>
    </source>
</reference>
<proteinExistence type="predicted"/>
<name>A0ABQ4V0K7_9HYPH</name>
<evidence type="ECO:0000313" key="1">
    <source>
        <dbReference type="EMBL" id="GJE78131.1"/>
    </source>
</evidence>
<comment type="caution">
    <text evidence="1">The sequence shown here is derived from an EMBL/GenBank/DDBJ whole genome shotgun (WGS) entry which is preliminary data.</text>
</comment>
<dbReference type="EMBL" id="BPRE01000020">
    <property type="protein sequence ID" value="GJE78131.1"/>
    <property type="molecule type" value="Genomic_DNA"/>
</dbReference>
<gene>
    <name evidence="1" type="ORF">BGCPKDLD_4742</name>
</gene>
<organism evidence="1 2">
    <name type="scientific">Methylorubrum suomiense</name>
    <dbReference type="NCBI Taxonomy" id="144191"/>
    <lineage>
        <taxon>Bacteria</taxon>
        <taxon>Pseudomonadati</taxon>
        <taxon>Pseudomonadota</taxon>
        <taxon>Alphaproteobacteria</taxon>
        <taxon>Hyphomicrobiales</taxon>
        <taxon>Methylobacteriaceae</taxon>
        <taxon>Methylorubrum</taxon>
    </lineage>
</organism>
<protein>
    <submittedName>
        <fullName evidence="1">Uncharacterized protein</fullName>
    </submittedName>
</protein>
<sequence length="208" mass="23227">MRRNIKQELIFPVRSVEDESRKRRNHNFIECSHCPETASMPISVSAGAMGEEVLTKRFTRLGWYVSRVPGGHLCPTCNPTKQRAILTLVTPKPDNAEEPTVARELTFADRRIINAKLEETYENDLVGYREGWDDSLVAADLGTSVLWVEQLRSQNFGPAEGNRVIVELRAEQEQLAKRMEAFRTEGQALAAAFAELSAKLDAAGLKAA</sequence>
<accession>A0ABQ4V0K7</accession>